<dbReference type="GO" id="GO:0006107">
    <property type="term" value="P:oxaloacetate metabolic process"/>
    <property type="evidence" value="ECO:0007669"/>
    <property type="project" value="TreeGrafter"/>
</dbReference>
<keyword evidence="8" id="KW-1185">Reference proteome</keyword>
<keyword evidence="3 5" id="KW-0460">Magnesium</keyword>
<dbReference type="InterPro" id="IPR005000">
    <property type="entry name" value="Aldolase/citrate-lyase_domain"/>
</dbReference>
<evidence type="ECO:0000313" key="8">
    <source>
        <dbReference type="Proteomes" id="UP000238326"/>
    </source>
</evidence>
<proteinExistence type="predicted"/>
<dbReference type="Pfam" id="PF03328">
    <property type="entry name" value="HpcH_HpaI"/>
    <property type="match status" value="1"/>
</dbReference>
<feature type="binding site" evidence="5">
    <location>
        <position position="133"/>
    </location>
    <ligand>
        <name>Mg(2+)</name>
        <dbReference type="ChEBI" id="CHEBI:18420"/>
    </ligand>
</feature>
<keyword evidence="2 5" id="KW-0479">Metal-binding</keyword>
<evidence type="ECO:0000259" key="6">
    <source>
        <dbReference type="Pfam" id="PF03328"/>
    </source>
</evidence>
<evidence type="ECO:0000256" key="4">
    <source>
        <dbReference type="PIRSR" id="PIRSR015582-1"/>
    </source>
</evidence>
<dbReference type="EMBL" id="PVLR01000031">
    <property type="protein sequence ID" value="PRD68383.1"/>
    <property type="molecule type" value="Genomic_DNA"/>
</dbReference>
<name>A0A2S9KD58_9BURK</name>
<evidence type="ECO:0000256" key="2">
    <source>
        <dbReference type="ARBA" id="ARBA00022723"/>
    </source>
</evidence>
<dbReference type="Proteomes" id="UP000238326">
    <property type="component" value="Unassembled WGS sequence"/>
</dbReference>
<dbReference type="GO" id="GO:0016829">
    <property type="term" value="F:lyase activity"/>
    <property type="evidence" value="ECO:0007669"/>
    <property type="project" value="UniProtKB-KW"/>
</dbReference>
<dbReference type="PIRSF" id="PIRSF015582">
    <property type="entry name" value="Cit_lyase_B"/>
    <property type="match status" value="1"/>
</dbReference>
<dbReference type="InterPro" id="IPR040442">
    <property type="entry name" value="Pyrv_kinase-like_dom_sf"/>
</dbReference>
<protein>
    <submittedName>
        <fullName evidence="7">CoA ester lyase</fullName>
    </submittedName>
</protein>
<gene>
    <name evidence="7" type="ORF">C6P61_11365</name>
</gene>
<comment type="cofactor">
    <cofactor evidence="1">
        <name>Mg(2+)</name>
        <dbReference type="ChEBI" id="CHEBI:18420"/>
    </cofactor>
</comment>
<feature type="binding site" evidence="4">
    <location>
        <position position="70"/>
    </location>
    <ligand>
        <name>substrate</name>
    </ligand>
</feature>
<keyword evidence="7" id="KW-0456">Lyase</keyword>
<feature type="domain" description="HpcH/HpaI aldolase/citrate lyase" evidence="6">
    <location>
        <begin position="8"/>
        <end position="228"/>
    </location>
</feature>
<dbReference type="OrthoDB" id="348111at2"/>
<evidence type="ECO:0000256" key="3">
    <source>
        <dbReference type="ARBA" id="ARBA00022842"/>
    </source>
</evidence>
<evidence type="ECO:0000313" key="7">
    <source>
        <dbReference type="EMBL" id="PRD68383.1"/>
    </source>
</evidence>
<comment type="caution">
    <text evidence="7">The sequence shown here is derived from an EMBL/GenBank/DDBJ whole genome shotgun (WGS) entry which is preliminary data.</text>
</comment>
<dbReference type="Gene3D" id="3.20.20.60">
    <property type="entry name" value="Phosphoenolpyruvate-binding domains"/>
    <property type="match status" value="1"/>
</dbReference>
<dbReference type="PANTHER" id="PTHR32308:SF0">
    <property type="entry name" value="HPCH_HPAI ALDOLASE_CITRATE LYASE DOMAIN-CONTAINING PROTEIN"/>
    <property type="match status" value="1"/>
</dbReference>
<dbReference type="PANTHER" id="PTHR32308">
    <property type="entry name" value="LYASE BETA SUBUNIT, PUTATIVE (AFU_ORTHOLOGUE AFUA_4G13030)-RELATED"/>
    <property type="match status" value="1"/>
</dbReference>
<feature type="binding site" evidence="5">
    <location>
        <position position="160"/>
    </location>
    <ligand>
        <name>Mg(2+)</name>
        <dbReference type="ChEBI" id="CHEBI:18420"/>
    </ligand>
</feature>
<dbReference type="InterPro" id="IPR011206">
    <property type="entry name" value="Citrate_lyase_beta/mcl1/mcl2"/>
</dbReference>
<dbReference type="GO" id="GO:0000287">
    <property type="term" value="F:magnesium ion binding"/>
    <property type="evidence" value="ECO:0007669"/>
    <property type="project" value="TreeGrafter"/>
</dbReference>
<accession>A0A2S9KD58</accession>
<feature type="binding site" evidence="4">
    <location>
        <position position="133"/>
    </location>
    <ligand>
        <name>substrate</name>
    </ligand>
</feature>
<dbReference type="SUPFAM" id="SSF51621">
    <property type="entry name" value="Phosphoenolpyruvate/pyruvate domain"/>
    <property type="match status" value="1"/>
</dbReference>
<dbReference type="AlphaFoldDB" id="A0A2S9KD58"/>
<reference evidence="7 8" key="1">
    <citation type="submission" date="2018-03" db="EMBL/GenBank/DDBJ databases">
        <title>Comparative genomics illustrates the genes involved in a hyperalkaliphilic mechanisms of Serpentinomonas isolated from highly-alkaline calcium-rich serpentinized springs.</title>
        <authorList>
            <person name="Suzuki S."/>
            <person name="Ishii S."/>
            <person name="Walworth N."/>
            <person name="Bird L."/>
            <person name="Kuenen J.G."/>
            <person name="Nealson K.H."/>
        </authorList>
    </citation>
    <scope>NUCLEOTIDE SEQUENCE [LARGE SCALE GENOMIC DNA]</scope>
    <source>
        <strain evidence="7 8">83</strain>
    </source>
</reference>
<dbReference type="RefSeq" id="WP_105730055.1">
    <property type="nucleotide sequence ID" value="NZ_PVLR01000031.1"/>
</dbReference>
<dbReference type="InterPro" id="IPR015813">
    <property type="entry name" value="Pyrv/PenolPyrv_kinase-like_dom"/>
</dbReference>
<sequence length="298" mass="33002">MSSNYLMRSLMFVPGHNEQLLRKSATSEADVLLLDIEDSVQPRCNKILARQLIEKLHTDGIFANKKIFIRINDRESGELIDDILSMTISGIEGFVYPKSNNSEDIFFIDKLLESIEYKKKLEIGTFKLIPLIETSGAVLNALSIAKSSKRIVAIAYGCEDFLTDLQGTHDLEEMALQVPRSMIAMAARAAGVTPIDTVHIQVHDLEDLNKNLKIAKTLGFEGMLVLNPKEIPLVHQYFSPTDQEVEKAKEIVELAEASILSGVGVAIIKGKFVGPPLLQGAKKILNKNYLINNKGAIE</sequence>
<evidence type="ECO:0000256" key="1">
    <source>
        <dbReference type="ARBA" id="ARBA00001946"/>
    </source>
</evidence>
<evidence type="ECO:0000256" key="5">
    <source>
        <dbReference type="PIRSR" id="PIRSR015582-2"/>
    </source>
</evidence>
<organism evidence="7 8">
    <name type="scientific">Malikia spinosa</name>
    <dbReference type="NCBI Taxonomy" id="86180"/>
    <lineage>
        <taxon>Bacteria</taxon>
        <taxon>Pseudomonadati</taxon>
        <taxon>Pseudomonadota</taxon>
        <taxon>Betaproteobacteria</taxon>
        <taxon>Burkholderiales</taxon>
        <taxon>Comamonadaceae</taxon>
        <taxon>Malikia</taxon>
    </lineage>
</organism>